<organism evidence="1 2">
    <name type="scientific">Caerostris extrusa</name>
    <name type="common">Bark spider</name>
    <name type="synonym">Caerostris bankana</name>
    <dbReference type="NCBI Taxonomy" id="172846"/>
    <lineage>
        <taxon>Eukaryota</taxon>
        <taxon>Metazoa</taxon>
        <taxon>Ecdysozoa</taxon>
        <taxon>Arthropoda</taxon>
        <taxon>Chelicerata</taxon>
        <taxon>Arachnida</taxon>
        <taxon>Araneae</taxon>
        <taxon>Araneomorphae</taxon>
        <taxon>Entelegynae</taxon>
        <taxon>Araneoidea</taxon>
        <taxon>Araneidae</taxon>
        <taxon>Caerostris</taxon>
    </lineage>
</organism>
<evidence type="ECO:0000313" key="2">
    <source>
        <dbReference type="Proteomes" id="UP001054945"/>
    </source>
</evidence>
<sequence length="86" mass="9617">MEILSPSNALEGECIGVVGRGMHEIRRRFLVLSDGHWSLHLNSTPSTFIFIDSKVKTQPLSLKSEIFPKRLLAFCVLAVYAGPNLY</sequence>
<reference evidence="1 2" key="1">
    <citation type="submission" date="2021-06" db="EMBL/GenBank/DDBJ databases">
        <title>Caerostris extrusa draft genome.</title>
        <authorList>
            <person name="Kono N."/>
            <person name="Arakawa K."/>
        </authorList>
    </citation>
    <scope>NUCLEOTIDE SEQUENCE [LARGE SCALE GENOMIC DNA]</scope>
</reference>
<dbReference type="Proteomes" id="UP001054945">
    <property type="component" value="Unassembled WGS sequence"/>
</dbReference>
<gene>
    <name evidence="1" type="ORF">CEXT_499911</name>
</gene>
<evidence type="ECO:0000313" key="1">
    <source>
        <dbReference type="EMBL" id="GIY52019.1"/>
    </source>
</evidence>
<dbReference type="AlphaFoldDB" id="A0AAV4U2J2"/>
<comment type="caution">
    <text evidence="1">The sequence shown here is derived from an EMBL/GenBank/DDBJ whole genome shotgun (WGS) entry which is preliminary data.</text>
</comment>
<name>A0AAV4U2J2_CAEEX</name>
<protein>
    <submittedName>
        <fullName evidence="1">Uncharacterized protein</fullName>
    </submittedName>
</protein>
<proteinExistence type="predicted"/>
<accession>A0AAV4U2J2</accession>
<dbReference type="EMBL" id="BPLR01012186">
    <property type="protein sequence ID" value="GIY52019.1"/>
    <property type="molecule type" value="Genomic_DNA"/>
</dbReference>
<keyword evidence="2" id="KW-1185">Reference proteome</keyword>